<protein>
    <recommendedName>
        <fullName evidence="1">2-hydroxychromene-2-carboxylate isomerase</fullName>
        <ecNumber evidence="1">5.99.1.4</ecNumber>
    </recommendedName>
</protein>
<name>A0A4Q9GJT3_9HYPH</name>
<dbReference type="EC" id="5.99.1.4" evidence="1"/>
<dbReference type="GO" id="GO:0006749">
    <property type="term" value="P:glutathione metabolic process"/>
    <property type="evidence" value="ECO:0007669"/>
    <property type="project" value="TreeGrafter"/>
</dbReference>
<dbReference type="OrthoDB" id="5244108at2"/>
<dbReference type="PIRSF" id="PIRSF006386">
    <property type="entry name" value="HCCAis_GSTk"/>
    <property type="match status" value="1"/>
</dbReference>
<dbReference type="Proteomes" id="UP000291613">
    <property type="component" value="Unassembled WGS sequence"/>
</dbReference>
<comment type="catalytic activity">
    <reaction evidence="1">
        <text>2-hydroxychromene-2-carboxylate = (3E)-4-(2-hydroxyphenyl)-2-oxobut-3-enoate</text>
        <dbReference type="Rhea" id="RHEA:27401"/>
        <dbReference type="ChEBI" id="CHEBI:59350"/>
        <dbReference type="ChEBI" id="CHEBI:59353"/>
        <dbReference type="EC" id="5.99.1.4"/>
    </reaction>
</comment>
<feature type="active site" description="Nucleophile" evidence="2">
    <location>
        <position position="15"/>
    </location>
</feature>
<dbReference type="GO" id="GO:1901170">
    <property type="term" value="P:naphthalene catabolic process"/>
    <property type="evidence" value="ECO:0007669"/>
    <property type="project" value="InterPro"/>
</dbReference>
<dbReference type="GO" id="GO:0018845">
    <property type="term" value="F:2-hydroxychromene-2-carboxylate isomerase activity"/>
    <property type="evidence" value="ECO:0007669"/>
    <property type="project" value="UniProtKB-UniRule"/>
</dbReference>
<evidence type="ECO:0000313" key="4">
    <source>
        <dbReference type="EMBL" id="TBN53551.1"/>
    </source>
</evidence>
<dbReference type="GO" id="GO:0004364">
    <property type="term" value="F:glutathione transferase activity"/>
    <property type="evidence" value="ECO:0007669"/>
    <property type="project" value="TreeGrafter"/>
</dbReference>
<comment type="caution">
    <text evidence="4">The sequence shown here is derived from an EMBL/GenBank/DDBJ whole genome shotgun (WGS) entry which is preliminary data.</text>
</comment>
<feature type="domain" description="DSBA-like thioredoxin" evidence="3">
    <location>
        <begin position="7"/>
        <end position="198"/>
    </location>
</feature>
<dbReference type="PANTHER" id="PTHR42943:SF13">
    <property type="entry name" value="GLUTATHIONE S-TRANSFERASE KAPPA-RELATED"/>
    <property type="match status" value="1"/>
</dbReference>
<keyword evidence="1 4" id="KW-0413">Isomerase</keyword>
<dbReference type="RefSeq" id="WP_131002477.1">
    <property type="nucleotide sequence ID" value="NZ_JBHSZR010000003.1"/>
</dbReference>
<dbReference type="AlphaFoldDB" id="A0A4Q9GJT3"/>
<dbReference type="InterPro" id="IPR001853">
    <property type="entry name" value="DSBA-like_thioredoxin_dom"/>
</dbReference>
<dbReference type="PANTHER" id="PTHR42943">
    <property type="entry name" value="GLUTATHIONE S-TRANSFERASE KAPPA"/>
    <property type="match status" value="1"/>
</dbReference>
<accession>A0A4Q9GJT3</accession>
<dbReference type="Gene3D" id="3.40.30.10">
    <property type="entry name" value="Glutaredoxin"/>
    <property type="match status" value="1"/>
</dbReference>
<gene>
    <name evidence="4" type="ORF">EYR15_06955</name>
</gene>
<dbReference type="CDD" id="cd03022">
    <property type="entry name" value="DsbA_HCCA_Iso"/>
    <property type="match status" value="1"/>
</dbReference>
<evidence type="ECO:0000256" key="2">
    <source>
        <dbReference type="PIRSR" id="PIRSR006386-1"/>
    </source>
</evidence>
<evidence type="ECO:0000259" key="3">
    <source>
        <dbReference type="Pfam" id="PF01323"/>
    </source>
</evidence>
<dbReference type="EMBL" id="SIUB01000003">
    <property type="protein sequence ID" value="TBN53551.1"/>
    <property type="molecule type" value="Genomic_DNA"/>
</dbReference>
<reference evidence="4 5" key="1">
    <citation type="submission" date="2019-02" db="EMBL/GenBank/DDBJ databases">
        <title>Hansschlegelia quercus sp. nov., a novel methylotrophic bacterium from buds of oak (Quercus robur L.).</title>
        <authorList>
            <person name="Agafonova N.V."/>
            <person name="Kaparullina E.N."/>
            <person name="Grouzdev D.S."/>
            <person name="Doronina N.V."/>
        </authorList>
    </citation>
    <scope>NUCLEOTIDE SEQUENCE [LARGE SCALE GENOMIC DNA]</scope>
    <source>
        <strain evidence="4 5">Dub</strain>
    </source>
</reference>
<dbReference type="GO" id="GO:0004602">
    <property type="term" value="F:glutathione peroxidase activity"/>
    <property type="evidence" value="ECO:0007669"/>
    <property type="project" value="TreeGrafter"/>
</dbReference>
<sequence length="211" mass="23810">MDIDNSVDYYCWLMSDWAYLGGVRFRQIAARHGLAVNVIPMRMQEVYKESGGILLDDRSWQRRDYRIHELKRWSARLGVPVNIEPKFFPTDVDMASCMVIAAQRAGLAVLDLCEAMMRAMWVADLDLADPAVLVEIANSVGMDGRELLASATTDAVRSEYAGNTQRALAAGVFGSPFYVYSGEKFWGQDRLDMFEEAVVRRSGRDLGRRPD</sequence>
<keyword evidence="5" id="KW-1185">Reference proteome</keyword>
<dbReference type="InterPro" id="IPR014440">
    <property type="entry name" value="HCCAis_GSTk"/>
</dbReference>
<dbReference type="InterPro" id="IPR036249">
    <property type="entry name" value="Thioredoxin-like_sf"/>
</dbReference>
<evidence type="ECO:0000313" key="5">
    <source>
        <dbReference type="Proteomes" id="UP000291613"/>
    </source>
</evidence>
<dbReference type="Pfam" id="PF01323">
    <property type="entry name" value="DSBA"/>
    <property type="match status" value="1"/>
</dbReference>
<dbReference type="SUPFAM" id="SSF52833">
    <property type="entry name" value="Thioredoxin-like"/>
    <property type="match status" value="1"/>
</dbReference>
<dbReference type="InterPro" id="IPR044087">
    <property type="entry name" value="NahD-like"/>
</dbReference>
<proteinExistence type="inferred from homology"/>
<evidence type="ECO:0000256" key="1">
    <source>
        <dbReference type="PIRNR" id="PIRNR006386"/>
    </source>
</evidence>
<comment type="similarity">
    <text evidence="1">Belongs to the GST superfamily. NadH family.</text>
</comment>
<dbReference type="InterPro" id="IPR051924">
    <property type="entry name" value="GST_Kappa/NadH"/>
</dbReference>
<organism evidence="4 5">
    <name type="scientific">Hansschlegelia quercus</name>
    <dbReference type="NCBI Taxonomy" id="2528245"/>
    <lineage>
        <taxon>Bacteria</taxon>
        <taxon>Pseudomonadati</taxon>
        <taxon>Pseudomonadota</taxon>
        <taxon>Alphaproteobacteria</taxon>
        <taxon>Hyphomicrobiales</taxon>
        <taxon>Methylopilaceae</taxon>
        <taxon>Hansschlegelia</taxon>
    </lineage>
</organism>